<gene>
    <name evidence="4" type="ORF">CK510_10640</name>
</gene>
<evidence type="ECO:0000259" key="3">
    <source>
        <dbReference type="PROSITE" id="PS50405"/>
    </source>
</evidence>
<evidence type="ECO:0000256" key="1">
    <source>
        <dbReference type="RuleBase" id="RU003494"/>
    </source>
</evidence>
<dbReference type="SUPFAM" id="SSF52833">
    <property type="entry name" value="Thioredoxin-like"/>
    <property type="match status" value="1"/>
</dbReference>
<organism evidence="4 5">
    <name type="scientific">Brunnivagina elsteri CCALA 953</name>
    <dbReference type="NCBI Taxonomy" id="987040"/>
    <lineage>
        <taxon>Bacteria</taxon>
        <taxon>Bacillati</taxon>
        <taxon>Cyanobacteriota</taxon>
        <taxon>Cyanophyceae</taxon>
        <taxon>Nostocales</taxon>
        <taxon>Calotrichaceae</taxon>
        <taxon>Brunnivagina</taxon>
    </lineage>
</organism>
<dbReference type="PANTHER" id="PTHR44051">
    <property type="entry name" value="GLUTATHIONE S-TRANSFERASE-RELATED"/>
    <property type="match status" value="1"/>
</dbReference>
<evidence type="ECO:0000313" key="5">
    <source>
        <dbReference type="Proteomes" id="UP000218238"/>
    </source>
</evidence>
<sequence length="209" mass="24086">MPTTRAVRPRWLLEEMEVPYELVRVDKKMTQQPEYQKLHPHRKVPVLVDGEVTIFESAAICAYLADKYLDKGLAPRLDQTERGYYYQWLFYATSTLEPPVEHFMFDVLPSLPEKVIPTKVRSAISKQEALEWFDRVAEPLRKSIDGNNYLVANRFTTADVVTGGVLLWAKKLGMLSDSDPLSKYINNLMQRPAFIRADEDFYAKIAPSV</sequence>
<dbReference type="Proteomes" id="UP000218238">
    <property type="component" value="Unassembled WGS sequence"/>
</dbReference>
<proteinExistence type="inferred from homology"/>
<dbReference type="CDD" id="cd03046">
    <property type="entry name" value="GST_N_GTT1_like"/>
    <property type="match status" value="1"/>
</dbReference>
<dbReference type="InterPro" id="IPR004046">
    <property type="entry name" value="GST_C"/>
</dbReference>
<dbReference type="InterPro" id="IPR036249">
    <property type="entry name" value="Thioredoxin-like_sf"/>
</dbReference>
<evidence type="ECO:0000313" key="4">
    <source>
        <dbReference type="EMBL" id="PAX56121.1"/>
    </source>
</evidence>
<reference evidence="4 5" key="1">
    <citation type="submission" date="2017-08" db="EMBL/GenBank/DDBJ databases">
        <title>Draft genome sequence of filamentous cyanobacterium Calothrix elsteri CCALA 953.</title>
        <authorList>
            <person name="Gagunashvili A.N."/>
            <person name="Elster J."/>
            <person name="Andresson O.S."/>
        </authorList>
    </citation>
    <scope>NUCLEOTIDE SEQUENCE [LARGE SCALE GENOMIC DNA]</scope>
    <source>
        <strain evidence="4 5">CCALA 953</strain>
    </source>
</reference>
<dbReference type="Gene3D" id="1.20.1050.10">
    <property type="match status" value="1"/>
</dbReference>
<dbReference type="SFLD" id="SFLDS00019">
    <property type="entry name" value="Glutathione_Transferase_(cytos"/>
    <property type="match status" value="1"/>
</dbReference>
<dbReference type="Pfam" id="PF00043">
    <property type="entry name" value="GST_C"/>
    <property type="match status" value="1"/>
</dbReference>
<dbReference type="EMBL" id="NTFS01000092">
    <property type="protein sequence ID" value="PAX56121.1"/>
    <property type="molecule type" value="Genomic_DNA"/>
</dbReference>
<dbReference type="Gene3D" id="3.40.30.10">
    <property type="entry name" value="Glutaredoxin"/>
    <property type="match status" value="1"/>
</dbReference>
<keyword evidence="5" id="KW-1185">Reference proteome</keyword>
<comment type="similarity">
    <text evidence="1">Belongs to the GST superfamily.</text>
</comment>
<dbReference type="PROSITE" id="PS50404">
    <property type="entry name" value="GST_NTER"/>
    <property type="match status" value="1"/>
</dbReference>
<dbReference type="InterPro" id="IPR036282">
    <property type="entry name" value="Glutathione-S-Trfase_C_sf"/>
</dbReference>
<dbReference type="CDD" id="cd03207">
    <property type="entry name" value="GST_C_8"/>
    <property type="match status" value="1"/>
</dbReference>
<dbReference type="InterPro" id="IPR040079">
    <property type="entry name" value="Glutathione_S-Trfase"/>
</dbReference>
<dbReference type="InterPro" id="IPR010987">
    <property type="entry name" value="Glutathione-S-Trfase_C-like"/>
</dbReference>
<comment type="caution">
    <text evidence="4">The sequence shown here is derived from an EMBL/GenBank/DDBJ whole genome shotgun (WGS) entry which is preliminary data.</text>
</comment>
<feature type="domain" description="GST C-terminal" evidence="3">
    <location>
        <begin position="78"/>
        <end position="209"/>
    </location>
</feature>
<dbReference type="GO" id="GO:0016740">
    <property type="term" value="F:transferase activity"/>
    <property type="evidence" value="ECO:0007669"/>
    <property type="project" value="UniProtKB-KW"/>
</dbReference>
<dbReference type="SFLD" id="SFLDG01150">
    <property type="entry name" value="Main.1:_Beta-like"/>
    <property type="match status" value="1"/>
</dbReference>
<protein>
    <submittedName>
        <fullName evidence="4">Glutathione S-transferase</fullName>
    </submittedName>
</protein>
<dbReference type="InterPro" id="IPR004045">
    <property type="entry name" value="Glutathione_S-Trfase_N"/>
</dbReference>
<dbReference type="PROSITE" id="PS50405">
    <property type="entry name" value="GST_CTER"/>
    <property type="match status" value="1"/>
</dbReference>
<name>A0A2A2TKY8_9CYAN</name>
<dbReference type="SFLD" id="SFLDG00358">
    <property type="entry name" value="Main_(cytGST)"/>
    <property type="match status" value="1"/>
</dbReference>
<dbReference type="PANTHER" id="PTHR44051:SF8">
    <property type="entry name" value="GLUTATHIONE S-TRANSFERASE GSTA"/>
    <property type="match status" value="1"/>
</dbReference>
<dbReference type="AlphaFoldDB" id="A0A2A2TKY8"/>
<dbReference type="OrthoDB" id="508763at2"/>
<evidence type="ECO:0000259" key="2">
    <source>
        <dbReference type="PROSITE" id="PS50404"/>
    </source>
</evidence>
<dbReference type="SUPFAM" id="SSF47616">
    <property type="entry name" value="GST C-terminal domain-like"/>
    <property type="match status" value="1"/>
</dbReference>
<keyword evidence="4" id="KW-0808">Transferase</keyword>
<feature type="domain" description="GST N-terminal" evidence="2">
    <location>
        <begin position="1"/>
        <end position="72"/>
    </location>
</feature>
<accession>A0A2A2TKY8</accession>
<dbReference type="Pfam" id="PF02798">
    <property type="entry name" value="GST_N"/>
    <property type="match status" value="1"/>
</dbReference>